<dbReference type="Proteomes" id="UP000695022">
    <property type="component" value="Unplaced"/>
</dbReference>
<name>A0ABM1EXE7_PRICU</name>
<keyword evidence="1" id="KW-1185">Reference proteome</keyword>
<protein>
    <submittedName>
        <fullName evidence="2">Uncharacterized protein LOC106816759</fullName>
    </submittedName>
</protein>
<dbReference type="RefSeq" id="XP_014676868.1">
    <property type="nucleotide sequence ID" value="XM_014821382.1"/>
</dbReference>
<proteinExistence type="predicted"/>
<gene>
    <name evidence="2" type="primary">LOC106816759</name>
</gene>
<evidence type="ECO:0000313" key="2">
    <source>
        <dbReference type="RefSeq" id="XP_014676868.1"/>
    </source>
</evidence>
<accession>A0ABM1EXE7</accession>
<dbReference type="GeneID" id="106816759"/>
<organism evidence="1 2">
    <name type="scientific">Priapulus caudatus</name>
    <name type="common">Priapulid worm</name>
    <dbReference type="NCBI Taxonomy" id="37621"/>
    <lineage>
        <taxon>Eukaryota</taxon>
        <taxon>Metazoa</taxon>
        <taxon>Ecdysozoa</taxon>
        <taxon>Scalidophora</taxon>
        <taxon>Priapulida</taxon>
        <taxon>Priapulimorpha</taxon>
        <taxon>Priapulimorphida</taxon>
        <taxon>Priapulidae</taxon>
        <taxon>Priapulus</taxon>
    </lineage>
</organism>
<reference evidence="2" key="1">
    <citation type="submission" date="2025-08" db="UniProtKB">
        <authorList>
            <consortium name="RefSeq"/>
        </authorList>
    </citation>
    <scope>IDENTIFICATION</scope>
</reference>
<evidence type="ECO:0000313" key="1">
    <source>
        <dbReference type="Proteomes" id="UP000695022"/>
    </source>
</evidence>
<sequence>MTVTGEVVESRTSVAAIVGESEVTDQMPEVDNVTVQDVPEGNRFHPGAYTIVRCGAKLYIGMILAVDTEDHRYNVKYMKQTGSYFEWLEQSSWQNEEDLVVELQVPVLDRRGHTLFTNADMALIKTYIH</sequence>